<dbReference type="SMART" id="SM00387">
    <property type="entry name" value="HATPase_c"/>
    <property type="match status" value="1"/>
</dbReference>
<dbReference type="NCBIfam" id="TIGR00229">
    <property type="entry name" value="sensory_box"/>
    <property type="match status" value="1"/>
</dbReference>
<dbReference type="InterPro" id="IPR035965">
    <property type="entry name" value="PAS-like_dom_sf"/>
</dbReference>
<dbReference type="eggNOG" id="COG3437">
    <property type="taxonomic scope" value="Bacteria"/>
</dbReference>
<dbReference type="PRINTS" id="PR00344">
    <property type="entry name" value="BCTRLSENSOR"/>
</dbReference>
<dbReference type="SUPFAM" id="SSF55785">
    <property type="entry name" value="PYP-like sensor domain (PAS domain)"/>
    <property type="match status" value="1"/>
</dbReference>
<feature type="modified residue" description="4-aspartylphosphate" evidence="8">
    <location>
        <position position="61"/>
    </location>
</feature>
<dbReference type="InterPro" id="IPR003594">
    <property type="entry name" value="HATPase_dom"/>
</dbReference>
<evidence type="ECO:0000256" key="6">
    <source>
        <dbReference type="ARBA" id="ARBA00023012"/>
    </source>
</evidence>
<dbReference type="Pfam" id="PF00072">
    <property type="entry name" value="Response_reg"/>
    <property type="match status" value="1"/>
</dbReference>
<dbReference type="EMBL" id="CP003273">
    <property type="protein sequence ID" value="AGL03520.1"/>
    <property type="molecule type" value="Genomic_DNA"/>
</dbReference>
<evidence type="ECO:0000313" key="13">
    <source>
        <dbReference type="EMBL" id="AGL03520.1"/>
    </source>
</evidence>
<dbReference type="Gene3D" id="3.30.450.20">
    <property type="entry name" value="PAS domain"/>
    <property type="match status" value="1"/>
</dbReference>
<evidence type="ECO:0000256" key="8">
    <source>
        <dbReference type="PROSITE-ProRule" id="PRU00169"/>
    </source>
</evidence>
<accession>R4KSH8</accession>
<dbReference type="Gene3D" id="3.30.565.10">
    <property type="entry name" value="Histidine kinase-like ATPase, C-terminal domain"/>
    <property type="match status" value="1"/>
</dbReference>
<dbReference type="EC" id="2.7.13.3" evidence="2"/>
<dbReference type="PROSITE" id="PS50112">
    <property type="entry name" value="PAS"/>
    <property type="match status" value="1"/>
</dbReference>
<evidence type="ECO:0000256" key="7">
    <source>
        <dbReference type="ARBA" id="ARBA00024867"/>
    </source>
</evidence>
<feature type="domain" description="Histidine kinase" evidence="10">
    <location>
        <begin position="298"/>
        <end position="502"/>
    </location>
</feature>
<dbReference type="SUPFAM" id="SSF55874">
    <property type="entry name" value="ATPase domain of HSP90 chaperone/DNA topoisomerase II/histidine kinase"/>
    <property type="match status" value="1"/>
</dbReference>
<dbReference type="Pfam" id="PF02518">
    <property type="entry name" value="HATPase_c"/>
    <property type="match status" value="1"/>
</dbReference>
<feature type="coiled-coil region" evidence="9">
    <location>
        <begin position="127"/>
        <end position="171"/>
    </location>
</feature>
<evidence type="ECO:0000256" key="2">
    <source>
        <dbReference type="ARBA" id="ARBA00012438"/>
    </source>
</evidence>
<dbReference type="RefSeq" id="WP_006521425.1">
    <property type="nucleotide sequence ID" value="NC_021184.1"/>
</dbReference>
<dbReference type="OrthoDB" id="505470at2"/>
<evidence type="ECO:0000259" key="11">
    <source>
        <dbReference type="PROSITE" id="PS50110"/>
    </source>
</evidence>
<dbReference type="SUPFAM" id="SSF47384">
    <property type="entry name" value="Homodimeric domain of signal transducing histidine kinase"/>
    <property type="match status" value="1"/>
</dbReference>
<dbReference type="GO" id="GO:0006355">
    <property type="term" value="P:regulation of DNA-templated transcription"/>
    <property type="evidence" value="ECO:0007669"/>
    <property type="project" value="InterPro"/>
</dbReference>
<evidence type="ECO:0000256" key="1">
    <source>
        <dbReference type="ARBA" id="ARBA00000085"/>
    </source>
</evidence>
<evidence type="ECO:0000256" key="3">
    <source>
        <dbReference type="ARBA" id="ARBA00018672"/>
    </source>
</evidence>
<dbReference type="eggNOG" id="COG4191">
    <property type="taxonomic scope" value="Bacteria"/>
</dbReference>
<dbReference type="InterPro" id="IPR036890">
    <property type="entry name" value="HATPase_C_sf"/>
</dbReference>
<dbReference type="Gene3D" id="1.10.287.130">
    <property type="match status" value="1"/>
</dbReference>
<dbReference type="SMART" id="SM00388">
    <property type="entry name" value="HisKA"/>
    <property type="match status" value="1"/>
</dbReference>
<sequence length="508" mass="57860">MYYDLGKKDLPRILVVDDVLANLNLLTDILTNHGYQVRPANSGKLAMRFMAVELPDLILLDVKMPEMNGYEVCRHLKADERSRNIPVIFISALDNVTDKVHGFNAGGVDYITKPFQAEEVLARIKTHLSLRRLQRQLEERNIQLRQEIAWRKQMEKALQESEEKYRTVFETTGSATAIIEEDTTISLVNEGFCKISGYSKEEINDKKKFREFFVDDDLIRVEKYHRLRRVAPNQVPNSYESRFIDRQGNIRNILINVALIPGTKKSVASITDITDFKQMEKEIVRLDRLKLIGEMAAGIAHEIRNPMTTVRGFLQYYKSKKEFEQNREHFDLMIEELDRANSIITEYLSVAKSKSADLKLHNFNQIVETLLPLIQADAINSNKYIQLELSEIADLLLDEKDIRQLIINLVRNGLEAMSPGGHLTIRTFTDDDEVVLSVQDQGLGISNANIEKIGTPFFTTKDNGTGLGLALCYSIAARHNAIINIQTGPNGTTFLVRFKINGSVNLFV</sequence>
<dbReference type="InterPro" id="IPR013767">
    <property type="entry name" value="PAS_fold"/>
</dbReference>
<dbReference type="InterPro" id="IPR000014">
    <property type="entry name" value="PAS"/>
</dbReference>
<keyword evidence="5" id="KW-0808">Transferase</keyword>
<dbReference type="GO" id="GO:0000155">
    <property type="term" value="F:phosphorelay sensor kinase activity"/>
    <property type="evidence" value="ECO:0007669"/>
    <property type="project" value="InterPro"/>
</dbReference>
<dbReference type="Pfam" id="PF00989">
    <property type="entry name" value="PAS"/>
    <property type="match status" value="1"/>
</dbReference>
<dbReference type="Pfam" id="PF00512">
    <property type="entry name" value="HisKA"/>
    <property type="match status" value="1"/>
</dbReference>
<evidence type="ECO:0000313" key="14">
    <source>
        <dbReference type="Proteomes" id="UP000013520"/>
    </source>
</evidence>
<organism evidence="13 14">
    <name type="scientific">Desulfoscipio gibsoniae DSM 7213</name>
    <dbReference type="NCBI Taxonomy" id="767817"/>
    <lineage>
        <taxon>Bacteria</taxon>
        <taxon>Bacillati</taxon>
        <taxon>Bacillota</taxon>
        <taxon>Clostridia</taxon>
        <taxon>Eubacteriales</taxon>
        <taxon>Desulfallaceae</taxon>
        <taxon>Desulfoscipio</taxon>
    </lineage>
</organism>
<dbReference type="SMART" id="SM00091">
    <property type="entry name" value="PAS"/>
    <property type="match status" value="1"/>
</dbReference>
<dbReference type="KEGG" id="dgi:Desgi_4276"/>
<dbReference type="PANTHER" id="PTHR43547:SF2">
    <property type="entry name" value="HYBRID SIGNAL TRANSDUCTION HISTIDINE KINASE C"/>
    <property type="match status" value="1"/>
</dbReference>
<dbReference type="SMART" id="SM00448">
    <property type="entry name" value="REC"/>
    <property type="match status" value="1"/>
</dbReference>
<dbReference type="Proteomes" id="UP000013520">
    <property type="component" value="Chromosome"/>
</dbReference>
<keyword evidence="6" id="KW-0902">Two-component regulatory system</keyword>
<feature type="domain" description="Response regulatory" evidence="11">
    <location>
        <begin position="12"/>
        <end position="128"/>
    </location>
</feature>
<dbReference type="PANTHER" id="PTHR43547">
    <property type="entry name" value="TWO-COMPONENT HISTIDINE KINASE"/>
    <property type="match status" value="1"/>
</dbReference>
<comment type="function">
    <text evidence="7">May play the central regulatory role in sporulation. It may be an element of the effector pathway responsible for the activation of sporulation genes in response to nutritional stress. Spo0A may act in concert with spo0H (a sigma factor) to control the expression of some genes that are critical to the sporulation process.</text>
</comment>
<proteinExistence type="predicted"/>
<keyword evidence="4 8" id="KW-0597">Phosphoprotein</keyword>
<dbReference type="Gene3D" id="3.40.50.2300">
    <property type="match status" value="1"/>
</dbReference>
<dbReference type="SUPFAM" id="SSF52172">
    <property type="entry name" value="CheY-like"/>
    <property type="match status" value="1"/>
</dbReference>
<dbReference type="PROSITE" id="PS50109">
    <property type="entry name" value="HIS_KIN"/>
    <property type="match status" value="1"/>
</dbReference>
<dbReference type="CDD" id="cd00130">
    <property type="entry name" value="PAS"/>
    <property type="match status" value="1"/>
</dbReference>
<dbReference type="STRING" id="767817.Desgi_4276"/>
<dbReference type="CDD" id="cd19920">
    <property type="entry name" value="REC_PA4781-like"/>
    <property type="match status" value="1"/>
</dbReference>
<evidence type="ECO:0000256" key="9">
    <source>
        <dbReference type="SAM" id="Coils"/>
    </source>
</evidence>
<dbReference type="AlphaFoldDB" id="R4KSH8"/>
<keyword evidence="14" id="KW-1185">Reference proteome</keyword>
<gene>
    <name evidence="13" type="ORF">Desgi_4276</name>
</gene>
<feature type="domain" description="PAS" evidence="12">
    <location>
        <begin position="161"/>
        <end position="234"/>
    </location>
</feature>
<dbReference type="InterPro" id="IPR011006">
    <property type="entry name" value="CheY-like_superfamily"/>
</dbReference>
<keyword evidence="9" id="KW-0175">Coiled coil</keyword>
<dbReference type="InterPro" id="IPR001789">
    <property type="entry name" value="Sig_transdc_resp-reg_receiver"/>
</dbReference>
<dbReference type="InterPro" id="IPR003661">
    <property type="entry name" value="HisK_dim/P_dom"/>
</dbReference>
<dbReference type="CDD" id="cd00082">
    <property type="entry name" value="HisKA"/>
    <property type="match status" value="1"/>
</dbReference>
<evidence type="ECO:0000259" key="10">
    <source>
        <dbReference type="PROSITE" id="PS50109"/>
    </source>
</evidence>
<name>R4KSH8_9FIRM</name>
<reference evidence="13 14" key="1">
    <citation type="submission" date="2012-01" db="EMBL/GenBank/DDBJ databases">
        <title>Complete sequence of Desulfotomaculum gibsoniae DSM 7213.</title>
        <authorList>
            <consortium name="US DOE Joint Genome Institute"/>
            <person name="Lucas S."/>
            <person name="Han J."/>
            <person name="Lapidus A."/>
            <person name="Cheng J.-F."/>
            <person name="Goodwin L."/>
            <person name="Pitluck S."/>
            <person name="Peters L."/>
            <person name="Ovchinnikova G."/>
            <person name="Teshima H."/>
            <person name="Detter J.C."/>
            <person name="Han C."/>
            <person name="Tapia R."/>
            <person name="Land M."/>
            <person name="Hauser L."/>
            <person name="Kyrpides N."/>
            <person name="Ivanova N."/>
            <person name="Pagani I."/>
            <person name="Parshina S."/>
            <person name="Plugge C."/>
            <person name="Muyzer G."/>
            <person name="Kuever J."/>
            <person name="Ivanova A."/>
            <person name="Nazina T."/>
            <person name="Klenk H.-P."/>
            <person name="Brambilla E."/>
            <person name="Spring S."/>
            <person name="Stams A.F."/>
            <person name="Woyke T."/>
        </authorList>
    </citation>
    <scope>NUCLEOTIDE SEQUENCE [LARGE SCALE GENOMIC DNA]</scope>
    <source>
        <strain evidence="13 14">DSM 7213</strain>
    </source>
</reference>
<keyword evidence="5" id="KW-0418">Kinase</keyword>
<dbReference type="InterPro" id="IPR036097">
    <property type="entry name" value="HisK_dim/P_sf"/>
</dbReference>
<dbReference type="InterPro" id="IPR005467">
    <property type="entry name" value="His_kinase_dom"/>
</dbReference>
<protein>
    <recommendedName>
        <fullName evidence="3">Stage 0 sporulation protein A homolog</fullName>
        <ecNumber evidence="2">2.7.13.3</ecNumber>
    </recommendedName>
</protein>
<dbReference type="PROSITE" id="PS50110">
    <property type="entry name" value="RESPONSE_REGULATORY"/>
    <property type="match status" value="1"/>
</dbReference>
<dbReference type="HOGENOM" id="CLU_000445_114_72_9"/>
<evidence type="ECO:0000256" key="5">
    <source>
        <dbReference type="ARBA" id="ARBA00022777"/>
    </source>
</evidence>
<evidence type="ECO:0000256" key="4">
    <source>
        <dbReference type="ARBA" id="ARBA00022553"/>
    </source>
</evidence>
<dbReference type="InterPro" id="IPR004358">
    <property type="entry name" value="Sig_transdc_His_kin-like_C"/>
</dbReference>
<comment type="catalytic activity">
    <reaction evidence="1">
        <text>ATP + protein L-histidine = ADP + protein N-phospho-L-histidine.</text>
        <dbReference type="EC" id="2.7.13.3"/>
    </reaction>
</comment>
<evidence type="ECO:0000259" key="12">
    <source>
        <dbReference type="PROSITE" id="PS50112"/>
    </source>
</evidence>